<dbReference type="Pfam" id="PF10288">
    <property type="entry name" value="CTU2"/>
    <property type="match status" value="1"/>
</dbReference>
<dbReference type="OrthoDB" id="25129at2759"/>
<dbReference type="UniPathway" id="UPA00988"/>
<keyword evidence="5" id="KW-1185">Reference proteome</keyword>
<comment type="subcellular location">
    <subcellularLocation>
        <location evidence="3">Cytoplasm</location>
    </subcellularLocation>
</comment>
<comment type="pathway">
    <text evidence="3">tRNA modification; 5-methoxycarbonylmethyl-2-thiouridine-tRNA biosynthesis.</text>
</comment>
<proteinExistence type="inferred from homology"/>
<dbReference type="GO" id="GO:0002143">
    <property type="term" value="P:tRNA wobble position uridine thiolation"/>
    <property type="evidence" value="ECO:0007669"/>
    <property type="project" value="TreeGrafter"/>
</dbReference>
<evidence type="ECO:0000313" key="4">
    <source>
        <dbReference type="EMBL" id="ORX87155.1"/>
    </source>
</evidence>
<keyword evidence="1 3" id="KW-0963">Cytoplasm</keyword>
<dbReference type="Proteomes" id="UP000193944">
    <property type="component" value="Unassembled WGS sequence"/>
</dbReference>
<dbReference type="PANTHER" id="PTHR20882">
    <property type="entry name" value="CYTOPLASMIC TRNA 2-THIOLATION PROTEIN 2"/>
    <property type="match status" value="1"/>
</dbReference>
<evidence type="ECO:0000256" key="1">
    <source>
        <dbReference type="ARBA" id="ARBA00022490"/>
    </source>
</evidence>
<dbReference type="GO" id="GO:0016783">
    <property type="term" value="F:sulfurtransferase activity"/>
    <property type="evidence" value="ECO:0007669"/>
    <property type="project" value="TreeGrafter"/>
</dbReference>
<organism evidence="4 5">
    <name type="scientific">Anaeromyces robustus</name>
    <dbReference type="NCBI Taxonomy" id="1754192"/>
    <lineage>
        <taxon>Eukaryota</taxon>
        <taxon>Fungi</taxon>
        <taxon>Fungi incertae sedis</taxon>
        <taxon>Chytridiomycota</taxon>
        <taxon>Chytridiomycota incertae sedis</taxon>
        <taxon>Neocallimastigomycetes</taxon>
        <taxon>Neocallimastigales</taxon>
        <taxon>Neocallimastigaceae</taxon>
        <taxon>Anaeromyces</taxon>
    </lineage>
</organism>
<dbReference type="HAMAP" id="MF_03054">
    <property type="entry name" value="CTU2"/>
    <property type="match status" value="1"/>
</dbReference>
<dbReference type="GO" id="GO:0005829">
    <property type="term" value="C:cytosol"/>
    <property type="evidence" value="ECO:0007669"/>
    <property type="project" value="TreeGrafter"/>
</dbReference>
<reference evidence="4 5" key="2">
    <citation type="submission" date="2016-08" db="EMBL/GenBank/DDBJ databases">
        <title>Pervasive Adenine N6-methylation of Active Genes in Fungi.</title>
        <authorList>
            <consortium name="DOE Joint Genome Institute"/>
            <person name="Mondo S.J."/>
            <person name="Dannebaum R.O."/>
            <person name="Kuo R.C."/>
            <person name="Labutti K."/>
            <person name="Haridas S."/>
            <person name="Kuo A."/>
            <person name="Salamov A."/>
            <person name="Ahrendt S.R."/>
            <person name="Lipzen A."/>
            <person name="Sullivan W."/>
            <person name="Andreopoulos W.B."/>
            <person name="Clum A."/>
            <person name="Lindquist E."/>
            <person name="Daum C."/>
            <person name="Ramamoorthy G.K."/>
            <person name="Gryganskyi A."/>
            <person name="Culley D."/>
            <person name="Magnuson J.K."/>
            <person name="James T.Y."/>
            <person name="O'Malley M.A."/>
            <person name="Stajich J.E."/>
            <person name="Spatafora J.W."/>
            <person name="Visel A."/>
            <person name="Grigoriev I.V."/>
        </authorList>
    </citation>
    <scope>NUCLEOTIDE SEQUENCE [LARGE SCALE GENOMIC DNA]</scope>
    <source>
        <strain evidence="4 5">S4</strain>
    </source>
</reference>
<comment type="similarity">
    <text evidence="3">Belongs to the CTU2/NCS2 family.</text>
</comment>
<comment type="function">
    <text evidence="3">Plays a central role in 2-thiolation of mcm(5)S(2)U at tRNA wobble positions of tRNA(Lys), tRNA(Glu) and tRNA(Gln). May act by forming a heterodimer with NCS6 that ligates sulfur from thiocarboxylated URM1 onto the uridine of tRNAs at wobble position. Prior mcm(5) tRNA modification by the elongator complex is required for 2-thiolation. May also be involved in protein urmylation.</text>
</comment>
<dbReference type="GO" id="GO:0032447">
    <property type="term" value="P:protein urmylation"/>
    <property type="evidence" value="ECO:0007669"/>
    <property type="project" value="UniProtKB-UniRule"/>
</dbReference>
<dbReference type="InterPro" id="IPR014729">
    <property type="entry name" value="Rossmann-like_a/b/a_fold"/>
</dbReference>
<sequence>MDSNKKINCRSDSSSEDLPAEKKKKIINCLKCKAKPHNVNIRKNYPLCKECFLSFMQHKFRTNIGQAKKVKKGVNVLIALSGGNCSRALLDIFYKYHKGAENPKSGKIQRFKDIAVAYIDDSIITGESHVQKIKEIVTPYDIPLLIRPIEDIFSISLDDNNDNYKIITVKNKDGKKELEISQNTNIDNKTAMKELYESIPLLADKECLINNIRLVLLNYMAKISKYPVLCLGDSSTKVAIDVISNTCKGRGSSLPEDIASETELLKDVVIIKPGKTLLKEEFIQYNEYFDLDYIPEKQYNSSEIAKSIDLISAGFISDLQENFPSTVTTVVSTANKITVEEENYSSYHCSLCLCPIRKDSEKWLASNSITEVKDRTDYNYDHTEVYKNIPKYYQYLCFNCHILIDSINLQENQTVYLPYYVAEKINKYISASSS</sequence>
<evidence type="ECO:0000256" key="3">
    <source>
        <dbReference type="HAMAP-Rule" id="MF_03054"/>
    </source>
</evidence>
<evidence type="ECO:0000313" key="5">
    <source>
        <dbReference type="Proteomes" id="UP000193944"/>
    </source>
</evidence>
<gene>
    <name evidence="3" type="primary">NCS2</name>
    <name evidence="3" type="synonym">CTU2</name>
    <name evidence="4" type="ORF">BCR32DRAFT_264496</name>
</gene>
<dbReference type="AlphaFoldDB" id="A0A1Y1XNB0"/>
<dbReference type="GO" id="GO:0016779">
    <property type="term" value="F:nucleotidyltransferase activity"/>
    <property type="evidence" value="ECO:0007669"/>
    <property type="project" value="UniProtKB-UniRule"/>
</dbReference>
<dbReference type="EMBL" id="MCFG01000012">
    <property type="protein sequence ID" value="ORX87155.1"/>
    <property type="molecule type" value="Genomic_DNA"/>
</dbReference>
<dbReference type="Gene3D" id="3.40.50.620">
    <property type="entry name" value="HUPs"/>
    <property type="match status" value="1"/>
</dbReference>
<dbReference type="InterPro" id="IPR019407">
    <property type="entry name" value="CTU2"/>
</dbReference>
<keyword evidence="2 3" id="KW-0819">tRNA processing</keyword>
<reference evidence="4 5" key="1">
    <citation type="submission" date="2016-08" db="EMBL/GenBank/DDBJ databases">
        <title>A Parts List for Fungal Cellulosomes Revealed by Comparative Genomics.</title>
        <authorList>
            <consortium name="DOE Joint Genome Institute"/>
            <person name="Haitjema C.H."/>
            <person name="Gilmore S.P."/>
            <person name="Henske J.K."/>
            <person name="Solomon K.V."/>
            <person name="De Groot R."/>
            <person name="Kuo A."/>
            <person name="Mondo S.J."/>
            <person name="Salamov A.A."/>
            <person name="Labutti K."/>
            <person name="Zhao Z."/>
            <person name="Chiniquy J."/>
            <person name="Barry K."/>
            <person name="Brewer H.M."/>
            <person name="Purvine S.O."/>
            <person name="Wright A.T."/>
            <person name="Boxma B."/>
            <person name="Van Alen T."/>
            <person name="Hackstein J.H."/>
            <person name="Baker S.E."/>
            <person name="Grigoriev I.V."/>
            <person name="O'Malley M.A."/>
        </authorList>
    </citation>
    <scope>NUCLEOTIDE SEQUENCE [LARGE SCALE GENOMIC DNA]</scope>
    <source>
        <strain evidence="4 5">S4</strain>
    </source>
</reference>
<comment type="caution">
    <text evidence="4">The sequence shown here is derived from an EMBL/GenBank/DDBJ whole genome shotgun (WGS) entry which is preliminary data.</text>
</comment>
<dbReference type="STRING" id="1754192.A0A1Y1XNB0"/>
<dbReference type="GO" id="GO:0000049">
    <property type="term" value="F:tRNA binding"/>
    <property type="evidence" value="ECO:0007669"/>
    <property type="project" value="InterPro"/>
</dbReference>
<dbReference type="SUPFAM" id="SSF52402">
    <property type="entry name" value="Adenine nucleotide alpha hydrolases-like"/>
    <property type="match status" value="1"/>
</dbReference>
<dbReference type="PANTHER" id="PTHR20882:SF14">
    <property type="entry name" value="CYTOPLASMIC TRNA 2-THIOLATION PROTEIN 2"/>
    <property type="match status" value="1"/>
</dbReference>
<protein>
    <recommendedName>
        <fullName evidence="3">Cytoplasmic tRNA 2-thiolation protein 2</fullName>
    </recommendedName>
</protein>
<accession>A0A1Y1XNB0</accession>
<name>A0A1Y1XNB0_9FUNG</name>
<evidence type="ECO:0000256" key="2">
    <source>
        <dbReference type="ARBA" id="ARBA00022694"/>
    </source>
</evidence>